<dbReference type="OrthoDB" id="6305173at2"/>
<gene>
    <name evidence="2" type="ORF">AQS8620_02101</name>
</gene>
<dbReference type="InterPro" id="IPR028992">
    <property type="entry name" value="Hedgehog/Intein_dom"/>
</dbReference>
<dbReference type="Pfam" id="PF13403">
    <property type="entry name" value="Hint_2"/>
    <property type="match status" value="1"/>
</dbReference>
<dbReference type="EMBL" id="FWFS01000007">
    <property type="protein sequence ID" value="SLN49358.1"/>
    <property type="molecule type" value="Genomic_DNA"/>
</dbReference>
<evidence type="ECO:0000313" key="2">
    <source>
        <dbReference type="EMBL" id="SLN49358.1"/>
    </source>
</evidence>
<dbReference type="AlphaFoldDB" id="A0A1Y5SW41"/>
<dbReference type="Proteomes" id="UP000193862">
    <property type="component" value="Unassembled WGS sequence"/>
</dbReference>
<dbReference type="RefSeq" id="WP_085836821.1">
    <property type="nucleotide sequence ID" value="NZ_FWFS01000007.1"/>
</dbReference>
<reference evidence="2 3" key="1">
    <citation type="submission" date="2017-03" db="EMBL/GenBank/DDBJ databases">
        <authorList>
            <person name="Afonso C.L."/>
            <person name="Miller P.J."/>
            <person name="Scott M.A."/>
            <person name="Spackman E."/>
            <person name="Goraichik I."/>
            <person name="Dimitrov K.M."/>
            <person name="Suarez D.L."/>
            <person name="Swayne D.E."/>
        </authorList>
    </citation>
    <scope>NUCLEOTIDE SEQUENCE [LARGE SCALE GENOMIC DNA]</scope>
    <source>
        <strain evidence="2 3">CECT 8620</strain>
    </source>
</reference>
<dbReference type="InterPro" id="IPR036844">
    <property type="entry name" value="Hint_dom_sf"/>
</dbReference>
<proteinExistence type="predicted"/>
<keyword evidence="3" id="KW-1185">Reference proteome</keyword>
<organism evidence="2 3">
    <name type="scientific">Aquimixticola soesokkakensis</name>
    <dbReference type="NCBI Taxonomy" id="1519096"/>
    <lineage>
        <taxon>Bacteria</taxon>
        <taxon>Pseudomonadati</taxon>
        <taxon>Pseudomonadota</taxon>
        <taxon>Alphaproteobacteria</taxon>
        <taxon>Rhodobacterales</taxon>
        <taxon>Paracoccaceae</taxon>
        <taxon>Aquimixticola</taxon>
    </lineage>
</organism>
<evidence type="ECO:0000313" key="3">
    <source>
        <dbReference type="Proteomes" id="UP000193862"/>
    </source>
</evidence>
<evidence type="ECO:0000259" key="1">
    <source>
        <dbReference type="Pfam" id="PF13403"/>
    </source>
</evidence>
<sequence>MAAYNLNFFSLSDISTNDPDGFSDNGGYQMDIGTSTVTVAPASQSSVIDINDTNDAFFDDDVGAQQTLNSDQTLNGTFYSAGTIIQSEYELIVQDSLGNTYTLQFISLTADAYNIEGFAIQGPVPPFGEALTVVGRQDMTSGTYSYASASPNCFAAHTRIATPHGEVAAGRLKPGDWVVLAQGGTARIDMILTTPLPPDAPARQRPVRIAAGALDGQVPRHDLLLSPQHRLLLRTSAGEVLAPARALSGQNGIGTRKSGARLIYVHLVLRAHSLLLAEGVPCESFWPGPHAMSTLPGILALRIRKLMGPSPAPVRPILTVAEARRELTRLDLRLGTEQAF</sequence>
<dbReference type="SUPFAM" id="SSF51294">
    <property type="entry name" value="Hedgehog/intein (Hint) domain"/>
    <property type="match status" value="1"/>
</dbReference>
<name>A0A1Y5SW41_9RHOB</name>
<accession>A0A1Y5SW41</accession>
<protein>
    <recommendedName>
        <fullName evidence="1">Hedgehog/Intein (Hint) domain-containing protein</fullName>
    </recommendedName>
</protein>
<feature type="domain" description="Hedgehog/Intein (Hint)" evidence="1">
    <location>
        <begin position="153"/>
        <end position="288"/>
    </location>
</feature>